<dbReference type="Proteomes" id="UP000474757">
    <property type="component" value="Unassembled WGS sequence"/>
</dbReference>
<evidence type="ECO:0000256" key="3">
    <source>
        <dbReference type="ARBA" id="ARBA00022840"/>
    </source>
</evidence>
<comment type="caution">
    <text evidence="5">The sequence shown here is derived from an EMBL/GenBank/DDBJ whole genome shotgun (WGS) entry which is preliminary data.</text>
</comment>
<keyword evidence="2" id="KW-0547">Nucleotide-binding</keyword>
<dbReference type="PANTHER" id="PTHR43582">
    <property type="entry name" value="LINEARMYCIN RESISTANCE ATP-BINDING PROTEIN LNRL"/>
    <property type="match status" value="1"/>
</dbReference>
<dbReference type="Pfam" id="PF00005">
    <property type="entry name" value="ABC_tran"/>
    <property type="match status" value="1"/>
</dbReference>
<proteinExistence type="predicted"/>
<dbReference type="GO" id="GO:0005524">
    <property type="term" value="F:ATP binding"/>
    <property type="evidence" value="ECO:0007669"/>
    <property type="project" value="UniProtKB-KW"/>
</dbReference>
<evidence type="ECO:0000313" key="5">
    <source>
        <dbReference type="EMBL" id="NDU99966.1"/>
    </source>
</evidence>
<dbReference type="EMBL" id="JAAGAB010000001">
    <property type="protein sequence ID" value="NDU99966.1"/>
    <property type="molecule type" value="Genomic_DNA"/>
</dbReference>
<dbReference type="PROSITE" id="PS00211">
    <property type="entry name" value="ABC_TRANSPORTER_1"/>
    <property type="match status" value="1"/>
</dbReference>
<accession>A0A6B2JMS9</accession>
<keyword evidence="6" id="KW-1185">Reference proteome</keyword>
<name>A0A6B2JMS9_9RHOB</name>
<keyword evidence="3 5" id="KW-0067">ATP-binding</keyword>
<dbReference type="RefSeq" id="WP_163889879.1">
    <property type="nucleotide sequence ID" value="NZ_JAAFYS010000001.1"/>
</dbReference>
<dbReference type="InterPro" id="IPR003439">
    <property type="entry name" value="ABC_transporter-like_ATP-bd"/>
</dbReference>
<dbReference type="Gene3D" id="3.40.50.300">
    <property type="entry name" value="P-loop containing nucleotide triphosphate hydrolases"/>
    <property type="match status" value="1"/>
</dbReference>
<protein>
    <submittedName>
        <fullName evidence="5">ATP-binding cassette domain-containing protein</fullName>
    </submittedName>
</protein>
<evidence type="ECO:0000313" key="6">
    <source>
        <dbReference type="Proteomes" id="UP000474757"/>
    </source>
</evidence>
<dbReference type="SUPFAM" id="SSF52540">
    <property type="entry name" value="P-loop containing nucleoside triphosphate hydrolases"/>
    <property type="match status" value="1"/>
</dbReference>
<dbReference type="InterPro" id="IPR017871">
    <property type="entry name" value="ABC_transporter-like_CS"/>
</dbReference>
<dbReference type="Pfam" id="PF13732">
    <property type="entry name" value="DrrA1-3_C"/>
    <property type="match status" value="1"/>
</dbReference>
<dbReference type="AlphaFoldDB" id="A0A6B2JMS9"/>
<dbReference type="PANTHER" id="PTHR43582:SF5">
    <property type="entry name" value="ABC TRANSPORTER"/>
    <property type="match status" value="1"/>
</dbReference>
<feature type="domain" description="ABC transporter" evidence="4">
    <location>
        <begin position="11"/>
        <end position="247"/>
    </location>
</feature>
<evidence type="ECO:0000259" key="4">
    <source>
        <dbReference type="PROSITE" id="PS50893"/>
    </source>
</evidence>
<dbReference type="PROSITE" id="PS50893">
    <property type="entry name" value="ABC_TRANSPORTER_2"/>
    <property type="match status" value="1"/>
</dbReference>
<dbReference type="SMART" id="SM00382">
    <property type="entry name" value="AAA"/>
    <property type="match status" value="1"/>
</dbReference>
<dbReference type="InterPro" id="IPR027417">
    <property type="entry name" value="P-loop_NTPase"/>
</dbReference>
<evidence type="ECO:0000256" key="1">
    <source>
        <dbReference type="ARBA" id="ARBA00022448"/>
    </source>
</evidence>
<reference evidence="5 6" key="1">
    <citation type="submission" date="2020-02" db="EMBL/GenBank/DDBJ databases">
        <title>Pseudoroseicyclus tamarix, sp. nov., isolated from offshore sediment of a Tamarix chinensis forest.</title>
        <authorList>
            <person name="Gai Y."/>
        </authorList>
    </citation>
    <scope>NUCLEOTIDE SEQUENCE [LARGE SCALE GENOMIC DNA]</scope>
    <source>
        <strain evidence="5 6">CLL3-39</strain>
    </source>
</reference>
<dbReference type="GO" id="GO:0016887">
    <property type="term" value="F:ATP hydrolysis activity"/>
    <property type="evidence" value="ECO:0007669"/>
    <property type="project" value="InterPro"/>
</dbReference>
<organism evidence="5 6">
    <name type="scientific">Pseudoroseicyclus tamaricis</name>
    <dbReference type="NCBI Taxonomy" id="2705421"/>
    <lineage>
        <taxon>Bacteria</taxon>
        <taxon>Pseudomonadati</taxon>
        <taxon>Pseudomonadota</taxon>
        <taxon>Alphaproteobacteria</taxon>
        <taxon>Rhodobacterales</taxon>
        <taxon>Paracoccaceae</taxon>
        <taxon>Pseudoroseicyclus</taxon>
    </lineage>
</organism>
<dbReference type="InterPro" id="IPR025302">
    <property type="entry name" value="DrrA1/2-like_C"/>
</dbReference>
<sequence length="325" mass="34456">MAETSGEAGAIHARGLRKTYAGRKGQEVVAVTGVDLDVAPGEIVGFLGPNGAGKTTTLKMLATLLKPSGGTANVSGCDLAADPLGVRKRIGYVSQAGSTLPDAPLMLEIESQGRLYGLSTKEARRRGLELMEALDLGGLERRKSQNLSGGQRRRLDIVMGLIHRPELVFLDEPTTGLDPQARANLWEHIRRLRDELGTTIFLTTHYMDEADSLSDRLLIIDKGEIVGEGTATKLKAELKGDSLTLTFSGGEAAETGEEVAAGLEGAANVVRQGNVLFLNLPDGARALPGLIKRLSDAGAEPIGAELSRPTLDDVFLALTGRSLRE</sequence>
<evidence type="ECO:0000256" key="2">
    <source>
        <dbReference type="ARBA" id="ARBA00022741"/>
    </source>
</evidence>
<gene>
    <name evidence="5" type="ORF">GZA08_03145</name>
</gene>
<keyword evidence="1" id="KW-0813">Transport</keyword>
<dbReference type="InterPro" id="IPR003593">
    <property type="entry name" value="AAA+_ATPase"/>
</dbReference>